<dbReference type="RefSeq" id="WP_106213846.1">
    <property type="nucleotide sequence ID" value="NZ_PVTL01000007.1"/>
</dbReference>
<dbReference type="GO" id="GO:0043565">
    <property type="term" value="F:sequence-specific DNA binding"/>
    <property type="evidence" value="ECO:0007669"/>
    <property type="project" value="InterPro"/>
</dbReference>
<dbReference type="InterPro" id="IPR019888">
    <property type="entry name" value="Tscrpt_reg_AsnC-like"/>
</dbReference>
<dbReference type="GO" id="GO:0043200">
    <property type="term" value="P:response to amino acid"/>
    <property type="evidence" value="ECO:0007669"/>
    <property type="project" value="TreeGrafter"/>
</dbReference>
<dbReference type="Pfam" id="PF01037">
    <property type="entry name" value="AsnC_trans_reg"/>
    <property type="match status" value="1"/>
</dbReference>
<evidence type="ECO:0000256" key="2">
    <source>
        <dbReference type="ARBA" id="ARBA00023125"/>
    </source>
</evidence>
<dbReference type="GO" id="GO:0005829">
    <property type="term" value="C:cytosol"/>
    <property type="evidence" value="ECO:0007669"/>
    <property type="project" value="TreeGrafter"/>
</dbReference>
<reference evidence="5 6" key="1">
    <citation type="submission" date="2018-03" db="EMBL/GenBank/DDBJ databases">
        <title>Genomic Encyclopedia of Type Strains, Phase III (KMG-III): the genomes of soil and plant-associated and newly described type strains.</title>
        <authorList>
            <person name="Whitman W."/>
        </authorList>
    </citation>
    <scope>NUCLEOTIDE SEQUENCE [LARGE SCALE GENOMIC DNA]</scope>
    <source>
        <strain evidence="5 6">CGMCC 1.12484</strain>
    </source>
</reference>
<keyword evidence="1" id="KW-0805">Transcription regulation</keyword>
<dbReference type="Gene3D" id="1.10.10.10">
    <property type="entry name" value="Winged helix-like DNA-binding domain superfamily/Winged helix DNA-binding domain"/>
    <property type="match status" value="1"/>
</dbReference>
<name>A0A2T0VB31_9MICO</name>
<dbReference type="PRINTS" id="PR00033">
    <property type="entry name" value="HTHASNC"/>
</dbReference>
<dbReference type="SUPFAM" id="SSF54909">
    <property type="entry name" value="Dimeric alpha+beta barrel"/>
    <property type="match status" value="1"/>
</dbReference>
<dbReference type="AlphaFoldDB" id="A0A2T0VB31"/>
<protein>
    <submittedName>
        <fullName evidence="5">AsnC family transcriptional regulator</fullName>
    </submittedName>
</protein>
<dbReference type="Pfam" id="PF13404">
    <property type="entry name" value="HTH_AsnC-type"/>
    <property type="match status" value="1"/>
</dbReference>
<dbReference type="PROSITE" id="PS50956">
    <property type="entry name" value="HTH_ASNC_2"/>
    <property type="match status" value="1"/>
</dbReference>
<keyword evidence="3" id="KW-0804">Transcription</keyword>
<dbReference type="Proteomes" id="UP000237983">
    <property type="component" value="Unassembled WGS sequence"/>
</dbReference>
<evidence type="ECO:0000313" key="5">
    <source>
        <dbReference type="EMBL" id="PRY67278.1"/>
    </source>
</evidence>
<gene>
    <name evidence="5" type="ORF">B0I08_107174</name>
</gene>
<keyword evidence="6" id="KW-1185">Reference proteome</keyword>
<dbReference type="InterPro" id="IPR036388">
    <property type="entry name" value="WH-like_DNA-bd_sf"/>
</dbReference>
<dbReference type="InterPro" id="IPR011008">
    <property type="entry name" value="Dimeric_a/b-barrel"/>
</dbReference>
<dbReference type="InterPro" id="IPR036390">
    <property type="entry name" value="WH_DNA-bd_sf"/>
</dbReference>
<dbReference type="InterPro" id="IPR019887">
    <property type="entry name" value="Tscrpt_reg_AsnC/Lrp_C"/>
</dbReference>
<comment type="caution">
    <text evidence="5">The sequence shown here is derived from an EMBL/GenBank/DDBJ whole genome shotgun (WGS) entry which is preliminary data.</text>
</comment>
<keyword evidence="2" id="KW-0238">DNA-binding</keyword>
<dbReference type="SUPFAM" id="SSF46785">
    <property type="entry name" value="Winged helix' DNA-binding domain"/>
    <property type="match status" value="1"/>
</dbReference>
<feature type="domain" description="HTH asnC-type" evidence="4">
    <location>
        <begin position="14"/>
        <end position="75"/>
    </location>
</feature>
<dbReference type="EMBL" id="PVTL01000007">
    <property type="protein sequence ID" value="PRY67278.1"/>
    <property type="molecule type" value="Genomic_DNA"/>
</dbReference>
<organism evidence="5 6">
    <name type="scientific">Glaciihabitans tibetensis</name>
    <dbReference type="NCBI Taxonomy" id="1266600"/>
    <lineage>
        <taxon>Bacteria</taxon>
        <taxon>Bacillati</taxon>
        <taxon>Actinomycetota</taxon>
        <taxon>Actinomycetes</taxon>
        <taxon>Micrococcales</taxon>
        <taxon>Microbacteriaceae</taxon>
        <taxon>Glaciihabitans</taxon>
    </lineage>
</organism>
<dbReference type="SMART" id="SM00344">
    <property type="entry name" value="HTH_ASNC"/>
    <property type="match status" value="1"/>
</dbReference>
<evidence type="ECO:0000256" key="1">
    <source>
        <dbReference type="ARBA" id="ARBA00023015"/>
    </source>
</evidence>
<accession>A0A2T0VB31</accession>
<sequence>MVSEAEIVRSVGALDEIDGQIVRLLSADARIPNATLAATVGIAASTCLARVRSLVARGVIRGFHADISPRALGLGLEALISINIRVGARQAIAAFSEEMRELPEVVQVFFLGGSEDFVVHVATRDSDHLRQFVVNNLSAHTSVASTRTSLMFEHHQNLRD</sequence>
<evidence type="ECO:0000256" key="3">
    <source>
        <dbReference type="ARBA" id="ARBA00023163"/>
    </source>
</evidence>
<evidence type="ECO:0000259" key="4">
    <source>
        <dbReference type="PROSITE" id="PS50956"/>
    </source>
</evidence>
<dbReference type="Gene3D" id="3.30.70.920">
    <property type="match status" value="1"/>
</dbReference>
<dbReference type="InterPro" id="IPR000485">
    <property type="entry name" value="AsnC-type_HTH_dom"/>
</dbReference>
<evidence type="ECO:0000313" key="6">
    <source>
        <dbReference type="Proteomes" id="UP000237983"/>
    </source>
</evidence>
<dbReference type="PANTHER" id="PTHR30154">
    <property type="entry name" value="LEUCINE-RESPONSIVE REGULATORY PROTEIN"/>
    <property type="match status" value="1"/>
</dbReference>
<dbReference type="PANTHER" id="PTHR30154:SF54">
    <property type="entry name" value="POSSIBLE TRANSCRIPTIONAL REGULATORY PROTEIN (PROBABLY LRP_ASNC-FAMILY)"/>
    <property type="match status" value="1"/>
</dbReference>
<dbReference type="OrthoDB" id="4411089at2"/>
<proteinExistence type="predicted"/>